<sequence>MSGRWPRLLAGDWLLLLLLLLACGASFRWLWWQQGNAGELVLSANGQQFTHWPLRLDHRFELPGPLGITVVEVRAGRARIVSDPSPRQYCVQQGWLSRAGETALCLPNRTAISIGGQSQDDSLAF</sequence>
<organism evidence="1 2">
    <name type="scientific">Vogesella oryzagri</name>
    <dbReference type="NCBI Taxonomy" id="3160864"/>
    <lineage>
        <taxon>Bacteria</taxon>
        <taxon>Pseudomonadati</taxon>
        <taxon>Pseudomonadota</taxon>
        <taxon>Betaproteobacteria</taxon>
        <taxon>Neisseriales</taxon>
        <taxon>Chromobacteriaceae</taxon>
        <taxon>Vogesella</taxon>
    </lineage>
</organism>
<dbReference type="PROSITE" id="PS51257">
    <property type="entry name" value="PROKAR_LIPOPROTEIN"/>
    <property type="match status" value="1"/>
</dbReference>
<name>A0ABV1M702_9NEIS</name>
<comment type="caution">
    <text evidence="1">The sequence shown here is derived from an EMBL/GenBank/DDBJ whole genome shotgun (WGS) entry which is preliminary data.</text>
</comment>
<dbReference type="Proteomes" id="UP001433638">
    <property type="component" value="Unassembled WGS sequence"/>
</dbReference>
<reference evidence="1" key="1">
    <citation type="submission" date="2024-06" db="EMBL/GenBank/DDBJ databases">
        <title>Genome sequence of Vogesella sp. MAHUQ-64.</title>
        <authorList>
            <person name="Huq M.A."/>
        </authorList>
    </citation>
    <scope>NUCLEOTIDE SEQUENCE</scope>
    <source>
        <strain evidence="1">MAHUQ-64</strain>
    </source>
</reference>
<accession>A0ABV1M702</accession>
<dbReference type="InterPro" id="IPR038690">
    <property type="entry name" value="NusG_2_sf"/>
</dbReference>
<dbReference type="EMBL" id="JBEFLD010000008">
    <property type="protein sequence ID" value="MEQ6292009.1"/>
    <property type="molecule type" value="Genomic_DNA"/>
</dbReference>
<proteinExistence type="predicted"/>
<evidence type="ECO:0000313" key="1">
    <source>
        <dbReference type="EMBL" id="MEQ6292009.1"/>
    </source>
</evidence>
<dbReference type="RefSeq" id="WP_349589661.1">
    <property type="nucleotide sequence ID" value="NZ_JBEFLD010000008.1"/>
</dbReference>
<keyword evidence="2" id="KW-1185">Reference proteome</keyword>
<dbReference type="Gene3D" id="2.60.320.10">
    <property type="entry name" value="N-utilization substance G protein NusG, insert domain"/>
    <property type="match status" value="1"/>
</dbReference>
<dbReference type="CDD" id="cd09910">
    <property type="entry name" value="NGN-insert_like"/>
    <property type="match status" value="1"/>
</dbReference>
<gene>
    <name evidence="1" type="ORF">ABNW52_15455</name>
</gene>
<dbReference type="Pfam" id="PF07009">
    <property type="entry name" value="NusG_II"/>
    <property type="match status" value="1"/>
</dbReference>
<protein>
    <submittedName>
        <fullName evidence="1">NusG domain II-containing protein</fullName>
    </submittedName>
</protein>
<evidence type="ECO:0000313" key="2">
    <source>
        <dbReference type="Proteomes" id="UP001433638"/>
    </source>
</evidence>